<proteinExistence type="predicted"/>
<protein>
    <submittedName>
        <fullName evidence="1">Uncharacterized protein</fullName>
    </submittedName>
</protein>
<dbReference type="AlphaFoldDB" id="A0A1C3XTW7"/>
<accession>A0A1C3XTW7</accession>
<dbReference type="Proteomes" id="UP000199184">
    <property type="component" value="Unassembled WGS sequence"/>
</dbReference>
<name>A0A1C3XTW7_9BRAD</name>
<gene>
    <name evidence="1" type="ORF">GA0061098_104911</name>
</gene>
<sequence>MGYVKKNAIAGHSIASWEAFEAHLADRERELGREAILAGYTRKFTTATTLVAGLAKATASGAWTRNCSRWGSQSC</sequence>
<evidence type="ECO:0000313" key="1">
    <source>
        <dbReference type="EMBL" id="SCB55669.1"/>
    </source>
</evidence>
<keyword evidence="2" id="KW-1185">Reference proteome</keyword>
<dbReference type="EMBL" id="FMAI01000049">
    <property type="protein sequence ID" value="SCB55669.1"/>
    <property type="molecule type" value="Genomic_DNA"/>
</dbReference>
<evidence type="ECO:0000313" key="2">
    <source>
        <dbReference type="Proteomes" id="UP000199184"/>
    </source>
</evidence>
<reference evidence="2" key="1">
    <citation type="submission" date="2016-08" db="EMBL/GenBank/DDBJ databases">
        <authorList>
            <person name="Varghese N."/>
            <person name="Submissions Spin"/>
        </authorList>
    </citation>
    <scope>NUCLEOTIDE SEQUENCE [LARGE SCALE GENOMIC DNA]</scope>
    <source>
        <strain evidence="2">ERR11</strain>
    </source>
</reference>
<organism evidence="1 2">
    <name type="scientific">Bradyrhizobium shewense</name>
    <dbReference type="NCBI Taxonomy" id="1761772"/>
    <lineage>
        <taxon>Bacteria</taxon>
        <taxon>Pseudomonadati</taxon>
        <taxon>Pseudomonadota</taxon>
        <taxon>Alphaproteobacteria</taxon>
        <taxon>Hyphomicrobiales</taxon>
        <taxon>Nitrobacteraceae</taxon>
        <taxon>Bradyrhizobium</taxon>
    </lineage>
</organism>